<evidence type="ECO:0000313" key="2">
    <source>
        <dbReference type="Proteomes" id="UP001060085"/>
    </source>
</evidence>
<protein>
    <submittedName>
        <fullName evidence="1">Uncharacterized protein</fullName>
    </submittedName>
</protein>
<reference evidence="2" key="1">
    <citation type="journal article" date="2023" name="Nat. Plants">
        <title>Single-cell RNA sequencing provides a high-resolution roadmap for understanding the multicellular compartmentation of specialized metabolism.</title>
        <authorList>
            <person name="Sun S."/>
            <person name="Shen X."/>
            <person name="Li Y."/>
            <person name="Li Y."/>
            <person name="Wang S."/>
            <person name="Li R."/>
            <person name="Zhang H."/>
            <person name="Shen G."/>
            <person name="Guo B."/>
            <person name="Wei J."/>
            <person name="Xu J."/>
            <person name="St-Pierre B."/>
            <person name="Chen S."/>
            <person name="Sun C."/>
        </authorList>
    </citation>
    <scope>NUCLEOTIDE SEQUENCE [LARGE SCALE GENOMIC DNA]</scope>
</reference>
<dbReference type="Proteomes" id="UP001060085">
    <property type="component" value="Linkage Group LG02"/>
</dbReference>
<gene>
    <name evidence="1" type="ORF">M9H77_08304</name>
</gene>
<accession>A0ACC0BXQ2</accession>
<proteinExistence type="predicted"/>
<organism evidence="1 2">
    <name type="scientific">Catharanthus roseus</name>
    <name type="common">Madagascar periwinkle</name>
    <name type="synonym">Vinca rosea</name>
    <dbReference type="NCBI Taxonomy" id="4058"/>
    <lineage>
        <taxon>Eukaryota</taxon>
        <taxon>Viridiplantae</taxon>
        <taxon>Streptophyta</taxon>
        <taxon>Embryophyta</taxon>
        <taxon>Tracheophyta</taxon>
        <taxon>Spermatophyta</taxon>
        <taxon>Magnoliopsida</taxon>
        <taxon>eudicotyledons</taxon>
        <taxon>Gunneridae</taxon>
        <taxon>Pentapetalae</taxon>
        <taxon>asterids</taxon>
        <taxon>lamiids</taxon>
        <taxon>Gentianales</taxon>
        <taxon>Apocynaceae</taxon>
        <taxon>Rauvolfioideae</taxon>
        <taxon>Vinceae</taxon>
        <taxon>Catharanthinae</taxon>
        <taxon>Catharanthus</taxon>
    </lineage>
</organism>
<evidence type="ECO:0000313" key="1">
    <source>
        <dbReference type="EMBL" id="KAI5677354.1"/>
    </source>
</evidence>
<sequence length="811" mass="92531">MRNSSRNFGQKCRLSEPISAAGPTEFDVIKNRELEEFLAGAGVYESQKEASKRVEVLGRLDEIVKEWVKNVSRAKGFSEQLVQEASAKIFTFGSYRLGVHGPDADIDTLCVGPAHVTRNEDFFGELQKKLAKMPEVQELHPIPDAYVPVMKFKFDGVSIDLLYANVALMVIPEDLDLTEDSLLLNVDEQTVRSLNGCRVTDKILRLIPNIQNFRTALRCLRLWAKQRGVYSNVTGFLGGINWALLIARICQLYPNALPSMLVSRFFKIYNLWRWPNPVMLCPIQEGSLRLNLSFWDPIRNYKDRMHQMPIITPAYPCMNCSYSVSQSTLCFMKEEFQRGNCICEAIVENRDNWASLFKPFAFFRAYRNYLQIGISAQSDDDMKIWKGWVESRIRLLTRKIERDTHGHLHCRPNPGPFFDHSRRYHCCYFMGLRRKQGSNPRAAKVFDIRMPIREFKANVYFYFHWKPTMLLYVCHITRNELPSFVFPGGVKPSKVPRSVLFQINADSRKRRRETDGLGSGESVHLANRSTAAVLLPQKGGTKQCEADVTRIICNVRFPGNPKVLTSTSAIGPSSSVSSGKKLTETSMQQSSVTIAGHQGSSTALNEIRNESEMTNEVPRADILLQPCGIEQQGKLATAGKDRGTPCSKFLQDEGLEELEVEVHFFKQSTWKQPVEDWSQDLSNYMQIAMSAQSDDDIKIWKGWVESRIRLLTRKLPSKSVTNLFTKINQIERDTDGHLHCHPYPCPFFDHSRRLSLMLFYGGSPTALDEIKNGSEMNNEIPRGDILVQSLFWMNLLHQPKMWQSLLQIPSG</sequence>
<keyword evidence="2" id="KW-1185">Reference proteome</keyword>
<dbReference type="EMBL" id="CM044702">
    <property type="protein sequence ID" value="KAI5677354.1"/>
    <property type="molecule type" value="Genomic_DNA"/>
</dbReference>
<comment type="caution">
    <text evidence="1">The sequence shown here is derived from an EMBL/GenBank/DDBJ whole genome shotgun (WGS) entry which is preliminary data.</text>
</comment>
<name>A0ACC0BXQ2_CATRO</name>